<dbReference type="CDD" id="cd04785">
    <property type="entry name" value="HTH_CadR-PbrR-like"/>
    <property type="match status" value="1"/>
</dbReference>
<evidence type="ECO:0000259" key="2">
    <source>
        <dbReference type="PROSITE" id="PS50937"/>
    </source>
</evidence>
<sequence length="149" mass="16013">MIPIGELSRRTGVHIETIRFYERSGVLPEAQRSESGRRLYGDADVRRLTFIRHARQLGFELDAIRTMLALQEQPDASCGTVDALARQQLVAVDARIAQLTALRGELTRMIDTCAGGSVGACRIIEALAEPTALSPATAEPCSSSCAAAS</sequence>
<evidence type="ECO:0000256" key="1">
    <source>
        <dbReference type="ARBA" id="ARBA00023125"/>
    </source>
</evidence>
<dbReference type="PANTHER" id="PTHR30204">
    <property type="entry name" value="REDOX-CYCLING DRUG-SENSING TRANSCRIPTIONAL ACTIVATOR SOXR"/>
    <property type="match status" value="1"/>
</dbReference>
<comment type="caution">
    <text evidence="3">The sequence shown here is derived from an EMBL/GenBank/DDBJ whole genome shotgun (WGS) entry which is preliminary data.</text>
</comment>
<dbReference type="InterPro" id="IPR047057">
    <property type="entry name" value="MerR_fam"/>
</dbReference>
<evidence type="ECO:0000313" key="4">
    <source>
        <dbReference type="Proteomes" id="UP000469949"/>
    </source>
</evidence>
<dbReference type="AlphaFoldDB" id="A0A833J3W1"/>
<dbReference type="EMBL" id="WEKV01000013">
    <property type="protein sequence ID" value="KAB7784090.1"/>
    <property type="molecule type" value="Genomic_DNA"/>
</dbReference>
<dbReference type="PROSITE" id="PS00552">
    <property type="entry name" value="HTH_MERR_1"/>
    <property type="match status" value="1"/>
</dbReference>
<dbReference type="InterPro" id="IPR000551">
    <property type="entry name" value="MerR-type_HTH_dom"/>
</dbReference>
<organism evidence="3 4">
    <name type="scientific">Methylorubrum populi</name>
    <dbReference type="NCBI Taxonomy" id="223967"/>
    <lineage>
        <taxon>Bacteria</taxon>
        <taxon>Pseudomonadati</taxon>
        <taxon>Pseudomonadota</taxon>
        <taxon>Alphaproteobacteria</taxon>
        <taxon>Hyphomicrobiales</taxon>
        <taxon>Methylobacteriaceae</taxon>
        <taxon>Methylorubrum</taxon>
    </lineage>
</organism>
<dbReference type="Proteomes" id="UP000469949">
    <property type="component" value="Unassembled WGS sequence"/>
</dbReference>
<evidence type="ECO:0000313" key="3">
    <source>
        <dbReference type="EMBL" id="KAB7784090.1"/>
    </source>
</evidence>
<reference evidence="3 4" key="1">
    <citation type="submission" date="2019-10" db="EMBL/GenBank/DDBJ databases">
        <title>Draft Genome Sequence of the Caffeine Degrading Methylotroph Methylorubrum populi PINKEL.</title>
        <authorList>
            <person name="Dawson S.C."/>
            <person name="Zhang X."/>
            <person name="Wright M.E."/>
            <person name="Sharma G."/>
            <person name="Langner J.T."/>
            <person name="Ditty J.L."/>
            <person name="Subuyuj G.A."/>
        </authorList>
    </citation>
    <scope>NUCLEOTIDE SEQUENCE [LARGE SCALE GENOMIC DNA]</scope>
    <source>
        <strain evidence="3 4">Pinkel</strain>
    </source>
</reference>
<dbReference type="PRINTS" id="PR00040">
    <property type="entry name" value="HTHMERR"/>
</dbReference>
<keyword evidence="1" id="KW-0238">DNA-binding</keyword>
<dbReference type="RefSeq" id="WP_017482490.1">
    <property type="nucleotide sequence ID" value="NZ_WEKV01000013.1"/>
</dbReference>
<gene>
    <name evidence="3" type="ORF">F8B43_3445</name>
</gene>
<dbReference type="PANTHER" id="PTHR30204:SF92">
    <property type="entry name" value="HTH-TYPE TRANSCRIPTIONAL REGULATOR ZNTR"/>
    <property type="match status" value="1"/>
</dbReference>
<dbReference type="SMART" id="SM00422">
    <property type="entry name" value="HTH_MERR"/>
    <property type="match status" value="1"/>
</dbReference>
<dbReference type="GO" id="GO:0003700">
    <property type="term" value="F:DNA-binding transcription factor activity"/>
    <property type="evidence" value="ECO:0007669"/>
    <property type="project" value="InterPro"/>
</dbReference>
<dbReference type="Pfam" id="PF13411">
    <property type="entry name" value="MerR_1"/>
    <property type="match status" value="1"/>
</dbReference>
<accession>A0A833J3W1</accession>
<dbReference type="SUPFAM" id="SSF46955">
    <property type="entry name" value="Putative DNA-binding domain"/>
    <property type="match status" value="1"/>
</dbReference>
<dbReference type="InterPro" id="IPR009061">
    <property type="entry name" value="DNA-bd_dom_put_sf"/>
</dbReference>
<protein>
    <submittedName>
        <fullName evidence="3">Heavy metal resistance transcriptional regulator HmrR</fullName>
    </submittedName>
</protein>
<dbReference type="PROSITE" id="PS50937">
    <property type="entry name" value="HTH_MERR_2"/>
    <property type="match status" value="1"/>
</dbReference>
<feature type="domain" description="HTH merR-type" evidence="2">
    <location>
        <begin position="1"/>
        <end position="70"/>
    </location>
</feature>
<proteinExistence type="predicted"/>
<dbReference type="GO" id="GO:0003677">
    <property type="term" value="F:DNA binding"/>
    <property type="evidence" value="ECO:0007669"/>
    <property type="project" value="UniProtKB-KW"/>
</dbReference>
<name>A0A833J3W1_9HYPH</name>
<dbReference type="Gene3D" id="1.10.1660.10">
    <property type="match status" value="1"/>
</dbReference>